<comment type="caution">
    <text evidence="1">The sequence shown here is derived from an EMBL/GenBank/DDBJ whole genome shotgun (WGS) entry which is preliminary data.</text>
</comment>
<reference evidence="1 2" key="1">
    <citation type="journal article" date="2021" name="BMC Genomics">
        <title>Datura genome reveals duplications of psychoactive alkaloid biosynthetic genes and high mutation rate following tissue culture.</title>
        <authorList>
            <person name="Rajewski A."/>
            <person name="Carter-House D."/>
            <person name="Stajich J."/>
            <person name="Litt A."/>
        </authorList>
    </citation>
    <scope>NUCLEOTIDE SEQUENCE [LARGE SCALE GENOMIC DNA]</scope>
    <source>
        <strain evidence="1">AR-01</strain>
    </source>
</reference>
<keyword evidence="2" id="KW-1185">Reference proteome</keyword>
<evidence type="ECO:0000313" key="1">
    <source>
        <dbReference type="EMBL" id="MCD9561282.1"/>
    </source>
</evidence>
<accession>A0ABS8UT57</accession>
<name>A0ABS8UT57_DATST</name>
<sequence length="107" mass="12307">MHHLPNSIIESRHPLGISKIDRLFLLHPLRMELDLAFQYGHPGISSCKSLILDPKVLVKQKRSLSNNLYSLQIHGLLPPEVRNLQAQIASLIAKYFFLFLHLDFLNL</sequence>
<gene>
    <name evidence="1" type="ORF">HAX54_020312</name>
</gene>
<dbReference type="Proteomes" id="UP000823775">
    <property type="component" value="Unassembled WGS sequence"/>
</dbReference>
<dbReference type="EMBL" id="JACEIK010002452">
    <property type="protein sequence ID" value="MCD9561282.1"/>
    <property type="molecule type" value="Genomic_DNA"/>
</dbReference>
<protein>
    <submittedName>
        <fullName evidence="1">Uncharacterized protein</fullName>
    </submittedName>
</protein>
<proteinExistence type="predicted"/>
<evidence type="ECO:0000313" key="2">
    <source>
        <dbReference type="Proteomes" id="UP000823775"/>
    </source>
</evidence>
<organism evidence="1 2">
    <name type="scientific">Datura stramonium</name>
    <name type="common">Jimsonweed</name>
    <name type="synonym">Common thornapple</name>
    <dbReference type="NCBI Taxonomy" id="4076"/>
    <lineage>
        <taxon>Eukaryota</taxon>
        <taxon>Viridiplantae</taxon>
        <taxon>Streptophyta</taxon>
        <taxon>Embryophyta</taxon>
        <taxon>Tracheophyta</taxon>
        <taxon>Spermatophyta</taxon>
        <taxon>Magnoliopsida</taxon>
        <taxon>eudicotyledons</taxon>
        <taxon>Gunneridae</taxon>
        <taxon>Pentapetalae</taxon>
        <taxon>asterids</taxon>
        <taxon>lamiids</taxon>
        <taxon>Solanales</taxon>
        <taxon>Solanaceae</taxon>
        <taxon>Solanoideae</taxon>
        <taxon>Datureae</taxon>
        <taxon>Datura</taxon>
    </lineage>
</organism>